<dbReference type="EMBL" id="CP136512">
    <property type="protein sequence ID" value="WOD14844.1"/>
    <property type="molecule type" value="Genomic_DNA"/>
</dbReference>
<dbReference type="Proteomes" id="UP001302652">
    <property type="component" value="Chromosome 2"/>
</dbReference>
<accession>A0ABZ0EEF4</accession>
<gene>
    <name evidence="1" type="ORF">RW095_15960</name>
</gene>
<organism evidence="1 2">
    <name type="scientific">Paraburkholderia kirstenboschensis</name>
    <dbReference type="NCBI Taxonomy" id="1245436"/>
    <lineage>
        <taxon>Bacteria</taxon>
        <taxon>Pseudomonadati</taxon>
        <taxon>Pseudomonadota</taxon>
        <taxon>Betaproteobacteria</taxon>
        <taxon>Burkholderiales</taxon>
        <taxon>Burkholderiaceae</taxon>
        <taxon>Paraburkholderia</taxon>
    </lineage>
</organism>
<evidence type="ECO:0008006" key="3">
    <source>
        <dbReference type="Google" id="ProtNLM"/>
    </source>
</evidence>
<reference evidence="1 2" key="1">
    <citation type="submission" date="2023-10" db="EMBL/GenBank/DDBJ databases">
        <title>Surface-active antibiotics is a multifunctional adaptation for post-fire microbes.</title>
        <authorList>
            <person name="Liu M.D."/>
            <person name="Du Y."/>
            <person name="Koupaei S.K."/>
            <person name="Kim N.R."/>
            <person name="Zhang W."/>
            <person name="Traxler M.F."/>
        </authorList>
    </citation>
    <scope>NUCLEOTIDE SEQUENCE [LARGE SCALE GENOMIC DNA]</scope>
    <source>
        <strain evidence="1 2">F3</strain>
    </source>
</reference>
<keyword evidence="2" id="KW-1185">Reference proteome</keyword>
<name>A0ABZ0EEF4_9BURK</name>
<sequence>MQSNPSFLKAFCKLTLAPGIAQRSKAVRLAKRYVLLTAPASAIWKHQFDLA</sequence>
<proteinExistence type="predicted"/>
<dbReference type="RefSeq" id="WP_317016869.1">
    <property type="nucleotide sequence ID" value="NZ_CP136512.1"/>
</dbReference>
<evidence type="ECO:0000313" key="1">
    <source>
        <dbReference type="EMBL" id="WOD14844.1"/>
    </source>
</evidence>
<protein>
    <recommendedName>
        <fullName evidence="3">Transposase</fullName>
    </recommendedName>
</protein>
<evidence type="ECO:0000313" key="2">
    <source>
        <dbReference type="Proteomes" id="UP001302652"/>
    </source>
</evidence>